<comment type="caution">
    <text evidence="2">The sequence shown here is derived from an EMBL/GenBank/DDBJ whole genome shotgun (WGS) entry which is preliminary data.</text>
</comment>
<keyword evidence="3" id="KW-1185">Reference proteome</keyword>
<dbReference type="EMBL" id="AZQP01000045">
    <property type="protein sequence ID" value="EYE87616.1"/>
    <property type="molecule type" value="Genomic_DNA"/>
</dbReference>
<feature type="domain" description="PIN" evidence="1">
    <location>
        <begin position="682"/>
        <end position="794"/>
    </location>
</feature>
<dbReference type="OrthoDB" id="1825454at2"/>
<proteinExistence type="predicted"/>
<organism evidence="2 3">
    <name type="scientific">Fervidicella metallireducens AeB</name>
    <dbReference type="NCBI Taxonomy" id="1403537"/>
    <lineage>
        <taxon>Bacteria</taxon>
        <taxon>Bacillati</taxon>
        <taxon>Bacillota</taxon>
        <taxon>Clostridia</taxon>
        <taxon>Eubacteriales</taxon>
        <taxon>Clostridiaceae</taxon>
        <taxon>Fervidicella</taxon>
    </lineage>
</organism>
<protein>
    <recommendedName>
        <fullName evidence="1">PIN domain-containing protein</fullName>
    </recommendedName>
</protein>
<sequence length="839" mass="99223">MEIKKIEVSIPILEFKNKVTHFVSRKPTAIEWAILETIKRFGLDSQFGKISVDVDEFFKEVLKVPDTEKLVKPCIVELMELKVLEYMEYDIRLDKLKISDLKLTNEGRNLLVKGVLPAKSTDDIIELLYNPIKNEVVEKKKEKFLLDEPNENALKYFNLNIYPEQEMIDFLKELKDKNKIYWLDTTSDIQSIQELERKLKWKIEKTSLNILEDGEIRLIFNDADYNKYFSNELSSDDIKMLLKIDKNAEENKDSYDIPFYEAKNIINKVSKFLDDKNLMQEVKNMVKNGNINIINKNKAISYQEVYNIFKLNEGENKLICVFDDNIDVSLQWDAKTNNILLCIPEKFTNEEFCYLNEKKDNIYIANISAYCKLNRIELPLAFVYKPNNFDISYILNNLKMYIEKYSNNNFEMIVIKGFWQDSQQVWNDIVDKILRDNKKILKEKIGCLMEAKKRLSMIKKRDDFTWREDMLKIIELSVQNIEFATIEDVANFLKEIPVNFIVNDSDLNSKFLTILISKINFIETLDELNKFYSLLSEINMPKDIVKKVCFPSNLYNEKIILELINIYKNESLTVTLKSFTSCEESFKKLKDLEIKLKRELKIDSLIDFYNTNEFKKTIINNIEDIIGLCEQWIEIWNSIVSRIEYFEHMALHSELEKINCNTRKYYNFIKKYDNKISNRYKEVYIIDTDVLISMPHVISKFDTTDYVIIPKKVIDELDNEKDVEKSTEVRRNAQLALTELIKYVQENKVVIIEDDKDLLPDDWSIITDNSILSIALKYKTANPFIVTNNQEFKTKILDKNIRIIDLDKLIKMKSKNYGINVKDKSNDKMNKQKYKKKNK</sequence>
<dbReference type="InterPro" id="IPR002716">
    <property type="entry name" value="PIN_dom"/>
</dbReference>
<name>A0A017RSQ6_9CLOT</name>
<dbReference type="Gene3D" id="3.40.50.1010">
    <property type="entry name" value="5'-nuclease"/>
    <property type="match status" value="1"/>
</dbReference>
<evidence type="ECO:0000313" key="2">
    <source>
        <dbReference type="EMBL" id="EYE87616.1"/>
    </source>
</evidence>
<dbReference type="Proteomes" id="UP000019681">
    <property type="component" value="Unassembled WGS sequence"/>
</dbReference>
<evidence type="ECO:0000259" key="1">
    <source>
        <dbReference type="SMART" id="SM00670"/>
    </source>
</evidence>
<reference evidence="2 3" key="1">
    <citation type="journal article" date="2014" name="Genome Announc.">
        <title>Draft Genome Sequence of Fervidicella metallireducens Strain AeBT, an Iron-Reducing Thermoanaerobe from the Great Artesian Basin.</title>
        <authorList>
            <person name="Patel B.K."/>
        </authorList>
    </citation>
    <scope>NUCLEOTIDE SEQUENCE [LARGE SCALE GENOMIC DNA]</scope>
    <source>
        <strain evidence="2 3">AeB</strain>
    </source>
</reference>
<dbReference type="Pfam" id="PF13638">
    <property type="entry name" value="PIN_4"/>
    <property type="match status" value="1"/>
</dbReference>
<dbReference type="STRING" id="1403537.Q428_12325"/>
<dbReference type="AlphaFoldDB" id="A0A017RSQ6"/>
<dbReference type="SMART" id="SM00670">
    <property type="entry name" value="PINc"/>
    <property type="match status" value="1"/>
</dbReference>
<evidence type="ECO:0000313" key="3">
    <source>
        <dbReference type="Proteomes" id="UP000019681"/>
    </source>
</evidence>
<accession>A0A017RSQ6</accession>
<dbReference type="RefSeq" id="WP_035381161.1">
    <property type="nucleotide sequence ID" value="NZ_AZQP01000045.1"/>
</dbReference>
<dbReference type="InterPro" id="IPR029060">
    <property type="entry name" value="PIN-like_dom_sf"/>
</dbReference>
<gene>
    <name evidence="2" type="ORF">Q428_12325</name>
</gene>
<dbReference type="SUPFAM" id="SSF88723">
    <property type="entry name" value="PIN domain-like"/>
    <property type="match status" value="1"/>
</dbReference>